<dbReference type="Proteomes" id="UP000692954">
    <property type="component" value="Unassembled WGS sequence"/>
</dbReference>
<proteinExistence type="predicted"/>
<dbReference type="EMBL" id="CAJJDN010000012">
    <property type="protein sequence ID" value="CAD8058532.1"/>
    <property type="molecule type" value="Genomic_DNA"/>
</dbReference>
<dbReference type="AlphaFoldDB" id="A0A8S1KYN3"/>
<reference evidence="1" key="1">
    <citation type="submission" date="2021-01" db="EMBL/GenBank/DDBJ databases">
        <authorList>
            <consortium name="Genoscope - CEA"/>
            <person name="William W."/>
        </authorList>
    </citation>
    <scope>NUCLEOTIDE SEQUENCE</scope>
</reference>
<comment type="caution">
    <text evidence="1">The sequence shown here is derived from an EMBL/GenBank/DDBJ whole genome shotgun (WGS) entry which is preliminary data.</text>
</comment>
<name>A0A8S1KYN3_9CILI</name>
<evidence type="ECO:0000313" key="1">
    <source>
        <dbReference type="EMBL" id="CAD8058532.1"/>
    </source>
</evidence>
<sequence length="89" mass="11017">MLIMKNKLFYQKILRILIIITKKNQFQNDIQIKRLKKFLKEKKQLQQKTLMQAFKKLDFPKKIQLTRDRYQLQVIEFNQLSNNSQYKQI</sequence>
<organism evidence="1 2">
    <name type="scientific">Paramecium sonneborni</name>
    <dbReference type="NCBI Taxonomy" id="65129"/>
    <lineage>
        <taxon>Eukaryota</taxon>
        <taxon>Sar</taxon>
        <taxon>Alveolata</taxon>
        <taxon>Ciliophora</taxon>
        <taxon>Intramacronucleata</taxon>
        <taxon>Oligohymenophorea</taxon>
        <taxon>Peniculida</taxon>
        <taxon>Parameciidae</taxon>
        <taxon>Paramecium</taxon>
    </lineage>
</organism>
<keyword evidence="2" id="KW-1185">Reference proteome</keyword>
<gene>
    <name evidence="1" type="ORF">PSON_ATCC_30995.1.T0120250</name>
</gene>
<evidence type="ECO:0000313" key="2">
    <source>
        <dbReference type="Proteomes" id="UP000692954"/>
    </source>
</evidence>
<protein>
    <submittedName>
        <fullName evidence="1">Uncharacterized protein</fullName>
    </submittedName>
</protein>
<accession>A0A8S1KYN3</accession>